<evidence type="ECO:0000313" key="4">
    <source>
        <dbReference type="EMBL" id="GAG88254.1"/>
    </source>
</evidence>
<keyword evidence="2" id="KW-0378">Hydrolase</keyword>
<dbReference type="EMBL" id="BART01010361">
    <property type="protein sequence ID" value="GAG88254.1"/>
    <property type="molecule type" value="Genomic_DNA"/>
</dbReference>
<evidence type="ECO:0000256" key="1">
    <source>
        <dbReference type="ARBA" id="ARBA00022723"/>
    </source>
</evidence>
<dbReference type="SUPFAM" id="SSF55920">
    <property type="entry name" value="Creatinase/aminopeptidase"/>
    <property type="match status" value="1"/>
</dbReference>
<dbReference type="PROSITE" id="PS00491">
    <property type="entry name" value="PROLINE_PEPTIDASE"/>
    <property type="match status" value="1"/>
</dbReference>
<dbReference type="InterPro" id="IPR036005">
    <property type="entry name" value="Creatinase/aminopeptidase-like"/>
</dbReference>
<dbReference type="PANTHER" id="PTHR46112:SF3">
    <property type="entry name" value="AMINOPEPTIDASE YPDF"/>
    <property type="match status" value="1"/>
</dbReference>
<keyword evidence="1" id="KW-0479">Metal-binding</keyword>
<sequence>MRKIKKGDLFLLDYGATYKGYVSDITRTVVVGKATKKQKKIYNTVLKAQMAAINAIKVGMKLNDIDKTARDIITEAGYGEYFGHGLGHGIGLDIHESPSVSYRSKDIVEEGMVFTVEPGIYIPKWGGVRIEDDVAIVNNKVRILTKSQKTKLIEI</sequence>
<organism evidence="4">
    <name type="scientific">marine sediment metagenome</name>
    <dbReference type="NCBI Taxonomy" id="412755"/>
    <lineage>
        <taxon>unclassified sequences</taxon>
        <taxon>metagenomes</taxon>
        <taxon>ecological metagenomes</taxon>
    </lineage>
</organism>
<dbReference type="PANTHER" id="PTHR46112">
    <property type="entry name" value="AMINOPEPTIDASE"/>
    <property type="match status" value="1"/>
</dbReference>
<evidence type="ECO:0000259" key="3">
    <source>
        <dbReference type="Pfam" id="PF00557"/>
    </source>
</evidence>
<protein>
    <recommendedName>
        <fullName evidence="3">Peptidase M24 domain-containing protein</fullName>
    </recommendedName>
</protein>
<dbReference type="InterPro" id="IPR001714">
    <property type="entry name" value="Pept_M24_MAP"/>
</dbReference>
<reference evidence="4" key="1">
    <citation type="journal article" date="2014" name="Front. Microbiol.">
        <title>High frequency of phylogenetically diverse reductive dehalogenase-homologous genes in deep subseafloor sedimentary metagenomes.</title>
        <authorList>
            <person name="Kawai M."/>
            <person name="Futagami T."/>
            <person name="Toyoda A."/>
            <person name="Takaki Y."/>
            <person name="Nishi S."/>
            <person name="Hori S."/>
            <person name="Arai W."/>
            <person name="Tsubouchi T."/>
            <person name="Morono Y."/>
            <person name="Uchiyama I."/>
            <person name="Ito T."/>
            <person name="Fujiyama A."/>
            <person name="Inagaki F."/>
            <person name="Takami H."/>
        </authorList>
    </citation>
    <scope>NUCLEOTIDE SEQUENCE</scope>
    <source>
        <strain evidence="4">Expedition CK06-06</strain>
    </source>
</reference>
<dbReference type="AlphaFoldDB" id="X1AYE8"/>
<dbReference type="Pfam" id="PF00557">
    <property type="entry name" value="Peptidase_M24"/>
    <property type="match status" value="1"/>
</dbReference>
<dbReference type="PRINTS" id="PR00599">
    <property type="entry name" value="MAPEPTIDASE"/>
</dbReference>
<dbReference type="GO" id="GO:0046872">
    <property type="term" value="F:metal ion binding"/>
    <property type="evidence" value="ECO:0007669"/>
    <property type="project" value="UniProtKB-KW"/>
</dbReference>
<accession>X1AYE8</accession>
<proteinExistence type="predicted"/>
<dbReference type="InterPro" id="IPR000994">
    <property type="entry name" value="Pept_M24"/>
</dbReference>
<dbReference type="GO" id="GO:0016787">
    <property type="term" value="F:hydrolase activity"/>
    <property type="evidence" value="ECO:0007669"/>
    <property type="project" value="UniProtKB-KW"/>
</dbReference>
<name>X1AYE8_9ZZZZ</name>
<dbReference type="InterPro" id="IPR050659">
    <property type="entry name" value="Peptidase_M24B"/>
</dbReference>
<evidence type="ECO:0000256" key="2">
    <source>
        <dbReference type="ARBA" id="ARBA00022801"/>
    </source>
</evidence>
<dbReference type="InterPro" id="IPR001131">
    <property type="entry name" value="Peptidase_M24B_aminopep-P_CS"/>
</dbReference>
<gene>
    <name evidence="4" type="ORF">S01H4_22567</name>
</gene>
<comment type="caution">
    <text evidence="4">The sequence shown here is derived from an EMBL/GenBank/DDBJ whole genome shotgun (WGS) entry which is preliminary data.</text>
</comment>
<feature type="domain" description="Peptidase M24" evidence="3">
    <location>
        <begin position="2"/>
        <end position="136"/>
    </location>
</feature>
<dbReference type="Gene3D" id="3.90.230.10">
    <property type="entry name" value="Creatinase/methionine aminopeptidase superfamily"/>
    <property type="match status" value="1"/>
</dbReference>